<dbReference type="PANTHER" id="PTHR36918">
    <property type="match status" value="1"/>
</dbReference>
<dbReference type="SUPFAM" id="SSF54611">
    <property type="entry name" value="SecB-like"/>
    <property type="match status" value="1"/>
</dbReference>
<dbReference type="InterPro" id="IPR003708">
    <property type="entry name" value="SecB"/>
</dbReference>
<organism evidence="6 7">
    <name type="scientific">SAR92 clade bacterium</name>
    <dbReference type="NCBI Taxonomy" id="2315479"/>
    <lineage>
        <taxon>Bacteria</taxon>
        <taxon>Pseudomonadati</taxon>
        <taxon>Pseudomonadota</taxon>
        <taxon>Gammaproteobacteria</taxon>
        <taxon>Cellvibrionales</taxon>
        <taxon>Porticoccaceae</taxon>
        <taxon>SAR92 clade</taxon>
    </lineage>
</organism>
<dbReference type="PRINTS" id="PR01594">
    <property type="entry name" value="SECBCHAPRONE"/>
</dbReference>
<protein>
    <recommendedName>
        <fullName evidence="5">Protein-export protein SecB</fullName>
    </recommendedName>
</protein>
<evidence type="ECO:0000256" key="3">
    <source>
        <dbReference type="ARBA" id="ARBA00022927"/>
    </source>
</evidence>
<dbReference type="NCBIfam" id="TIGR00809">
    <property type="entry name" value="secB"/>
    <property type="match status" value="1"/>
</dbReference>
<keyword evidence="3 5" id="KW-0653">Protein transport</keyword>
<dbReference type="InterPro" id="IPR035958">
    <property type="entry name" value="SecB-like_sf"/>
</dbReference>
<gene>
    <name evidence="5 6" type="primary">secB</name>
    <name evidence="6" type="ORF">EVB03_08720</name>
</gene>
<dbReference type="GO" id="GO:0051262">
    <property type="term" value="P:protein tetramerization"/>
    <property type="evidence" value="ECO:0007669"/>
    <property type="project" value="InterPro"/>
</dbReference>
<dbReference type="PANTHER" id="PTHR36918:SF1">
    <property type="entry name" value="PROTEIN-EXPORT PROTEIN SECB"/>
    <property type="match status" value="1"/>
</dbReference>
<dbReference type="Gene3D" id="3.10.420.10">
    <property type="entry name" value="SecB-like"/>
    <property type="match status" value="1"/>
</dbReference>
<dbReference type="HAMAP" id="MF_00821">
    <property type="entry name" value="SecB"/>
    <property type="match status" value="1"/>
</dbReference>
<evidence type="ECO:0000256" key="1">
    <source>
        <dbReference type="ARBA" id="ARBA00009990"/>
    </source>
</evidence>
<comment type="subunit">
    <text evidence="5">Homotetramer, a dimer of dimers. One homotetramer interacts with 1 SecA dimer.</text>
</comment>
<evidence type="ECO:0000256" key="5">
    <source>
        <dbReference type="HAMAP-Rule" id="MF_00821"/>
    </source>
</evidence>
<comment type="similarity">
    <text evidence="1 5">Belongs to the SecB family.</text>
</comment>
<keyword evidence="4 5" id="KW-0811">Translocation</keyword>
<dbReference type="GO" id="GO:0015031">
    <property type="term" value="P:protein transport"/>
    <property type="evidence" value="ECO:0007669"/>
    <property type="project" value="UniProtKB-UniRule"/>
</dbReference>
<accession>A0A520MDD7</accession>
<evidence type="ECO:0000313" key="7">
    <source>
        <dbReference type="Proteomes" id="UP000315889"/>
    </source>
</evidence>
<dbReference type="NCBIfam" id="NF004393">
    <property type="entry name" value="PRK05751.1-4"/>
    <property type="match status" value="1"/>
</dbReference>
<sequence>MTDETTPASAAAETEDNGPAFAVQRIYLKDLSFETPMGAAAFQKQWQPKVNQDLSTKSAQIAEGIYEVSLRLTITVTDGEDTIYLIEVEQAGLFAIRGLEPQQITHVLNTTCPNMLFPYAREVIDNAVTKGSFPALLLPPINFDALFASAVQQAESEAAEEAKPEDTTH</sequence>
<dbReference type="GO" id="GO:0006457">
    <property type="term" value="P:protein folding"/>
    <property type="evidence" value="ECO:0007669"/>
    <property type="project" value="UniProtKB-UniRule"/>
</dbReference>
<evidence type="ECO:0000256" key="4">
    <source>
        <dbReference type="ARBA" id="ARBA00023010"/>
    </source>
</evidence>
<proteinExistence type="inferred from homology"/>
<comment type="caution">
    <text evidence="6">The sequence shown here is derived from an EMBL/GenBank/DDBJ whole genome shotgun (WGS) entry which is preliminary data.</text>
</comment>
<dbReference type="GO" id="GO:0005737">
    <property type="term" value="C:cytoplasm"/>
    <property type="evidence" value="ECO:0007669"/>
    <property type="project" value="UniProtKB-SubCell"/>
</dbReference>
<reference evidence="6 7" key="1">
    <citation type="submission" date="2019-02" db="EMBL/GenBank/DDBJ databases">
        <title>Prokaryotic population dynamics and viral predation in marine succession experiment using metagenomics: the confinement effect.</title>
        <authorList>
            <person name="Haro-Moreno J.M."/>
            <person name="Rodriguez-Valera F."/>
            <person name="Lopez-Perez M."/>
        </authorList>
    </citation>
    <scope>NUCLEOTIDE SEQUENCE [LARGE SCALE GENOMIC DNA]</scope>
    <source>
        <strain evidence="6">MED-G170</strain>
    </source>
</reference>
<keyword evidence="2 5" id="KW-0813">Transport</keyword>
<dbReference type="Proteomes" id="UP000315889">
    <property type="component" value="Unassembled WGS sequence"/>
</dbReference>
<evidence type="ECO:0000256" key="2">
    <source>
        <dbReference type="ARBA" id="ARBA00022448"/>
    </source>
</evidence>
<name>A0A520MDD7_9GAMM</name>
<evidence type="ECO:0000313" key="6">
    <source>
        <dbReference type="EMBL" id="RZO19201.1"/>
    </source>
</evidence>
<dbReference type="EMBL" id="SHBP01000016">
    <property type="protein sequence ID" value="RZO19201.1"/>
    <property type="molecule type" value="Genomic_DNA"/>
</dbReference>
<keyword evidence="5" id="KW-0143">Chaperone</keyword>
<dbReference type="AlphaFoldDB" id="A0A520MDD7"/>
<keyword evidence="5" id="KW-0963">Cytoplasm</keyword>
<dbReference type="GO" id="GO:0051082">
    <property type="term" value="F:unfolded protein binding"/>
    <property type="evidence" value="ECO:0007669"/>
    <property type="project" value="InterPro"/>
</dbReference>
<dbReference type="Pfam" id="PF02556">
    <property type="entry name" value="SecB"/>
    <property type="match status" value="1"/>
</dbReference>
<comment type="function">
    <text evidence="5">One of the proteins required for the normal export of preproteins out of the cell cytoplasm. It is a molecular chaperone that binds to a subset of precursor proteins, maintaining them in a translocation-competent state. It also specifically binds to its receptor SecA.</text>
</comment>
<comment type="subcellular location">
    <subcellularLocation>
        <location evidence="5">Cytoplasm</location>
    </subcellularLocation>
</comment>